<evidence type="ECO:0000313" key="1">
    <source>
        <dbReference type="EMBL" id="MXO72983.1"/>
    </source>
</evidence>
<proteinExistence type="predicted"/>
<evidence type="ECO:0000313" key="2">
    <source>
        <dbReference type="Proteomes" id="UP000466966"/>
    </source>
</evidence>
<keyword evidence="2" id="KW-1185">Reference proteome</keyword>
<dbReference type="RefSeq" id="WP_160772920.1">
    <property type="nucleotide sequence ID" value="NZ_WTYV01000007.1"/>
</dbReference>
<organism evidence="1 2">
    <name type="scientific">Alteraurantiacibacter buctensis</name>
    <dbReference type="NCBI Taxonomy" id="1503981"/>
    <lineage>
        <taxon>Bacteria</taxon>
        <taxon>Pseudomonadati</taxon>
        <taxon>Pseudomonadota</taxon>
        <taxon>Alphaproteobacteria</taxon>
        <taxon>Sphingomonadales</taxon>
        <taxon>Erythrobacteraceae</taxon>
        <taxon>Alteraurantiacibacter</taxon>
    </lineage>
</organism>
<name>A0A844Z580_9SPHN</name>
<sequence>MQSLTGRIKAASRWRISILSAIEARSPVASAKTAPRGLAAVGAVLVGLWLALSPAGVIAQEPPPGFVWYVLDELNRASFDIEDPTNRPVPFTEAPAGVLMPVDVSRDGVADWLIRWPEDQRLCGTGGCRLSLYVSDGDHYLRVFDRQAWDSDIRTVGDEVRLEASFHHLNCFPPREVCRLAWAWDPAARSLSERPSSDGEAVVSGFGEGTVDLGEVDGRPELPPDIPAAVFDRYFAGRRACGNPDDPDEFTVSYPAVASTPDLNGDGQRDWVIEAPSACAEQEAADYGYEVWISDGTDGASRAFVAAPGRWPAFQVDRVPARLLDARPCLAGEICETVPLEWNLAARVFRQASPESLPPRP</sequence>
<dbReference type="Proteomes" id="UP000466966">
    <property type="component" value="Unassembled WGS sequence"/>
</dbReference>
<dbReference type="EMBL" id="WTYV01000007">
    <property type="protein sequence ID" value="MXO72983.1"/>
    <property type="molecule type" value="Genomic_DNA"/>
</dbReference>
<dbReference type="AlphaFoldDB" id="A0A844Z580"/>
<protein>
    <submittedName>
        <fullName evidence="1">Uncharacterized protein</fullName>
    </submittedName>
</protein>
<dbReference type="OrthoDB" id="9787760at2"/>
<gene>
    <name evidence="1" type="ORF">GRI99_15240</name>
</gene>
<comment type="caution">
    <text evidence="1">The sequence shown here is derived from an EMBL/GenBank/DDBJ whole genome shotgun (WGS) entry which is preliminary data.</text>
</comment>
<reference evidence="1 2" key="1">
    <citation type="submission" date="2019-12" db="EMBL/GenBank/DDBJ databases">
        <title>Genomic-based taxomic classification of the family Erythrobacteraceae.</title>
        <authorList>
            <person name="Xu L."/>
        </authorList>
    </citation>
    <scope>NUCLEOTIDE SEQUENCE [LARGE SCALE GENOMIC DNA]</scope>
    <source>
        <strain evidence="1 2">M0322</strain>
    </source>
</reference>
<accession>A0A844Z580</accession>